<evidence type="ECO:0000313" key="2">
    <source>
        <dbReference type="Proteomes" id="UP000066624"/>
    </source>
</evidence>
<sequence length="709" mass="76385">MMHCGIPVLVTAAGAAPSMLRVEPVDLPYHARVGASGLLVWPGDASTPQGYLFGWSGQSETGVPALISRILGVREDGLVRGSESFLQSAISAMDYTLEPEPFAAFAGTLGSIVLEDVIEVRFGQSLEQSRLLHPEVFNEVREIDLLDPVSVDDFHYLLRTFNAVGLYHAQSSDPIWTRSLDSPRAVVVFHPDPQGPAQIAVSIGSEVLILDRANGETVMQWPLVANGGLESARLLPGGGEQLLLLSPNVSGLVAFDVTTEEVLWQVDALTLPGLLVHDLQNDGLDELLMIRELETLPPGLIHLIEWRDSGGNLLHQAETSYPFSVAAVHDFDGDGVPVVLAGSSGYTRQFSIDLQNETWLPRVLTRDFSGFAAATDSDGELLLSLMTGTSNGTSVDDVFVRQVNGDTGELRWFSELGSADPEIVEVTSLVLDGPAGPLDRTYALTRIGNVANGGRVTEFDSSTGSLLRTTDFSSALGSDTVYRMFGFQDDSGVGLGLVSWDQAGTRYHLIDPEAPGPLAIRWSSPRLPLGAFAGPYRLDVVGQNLLILNQGAAGLVLDIETGLVLLDFGQTIRSAAFVRGPGESLWVASQANDNRLELTDLSTGNLVSSVQLDIEAYSIAPARNGVLLAERDRIHYFDFESEALVCSSALMSGFTGFVKGFIQDPSRDDRWLIGNASGIHGVSLSSPRPIFSDRFEFLDDASRPCPWQH</sequence>
<dbReference type="InterPro" id="IPR011047">
    <property type="entry name" value="Quinoprotein_ADH-like_sf"/>
</dbReference>
<dbReference type="Proteomes" id="UP000066624">
    <property type="component" value="Chromosome"/>
</dbReference>
<reference evidence="1 2" key="1">
    <citation type="submission" date="2015-07" db="EMBL/GenBank/DDBJ databases">
        <authorList>
            <person name="Noorani M."/>
        </authorList>
    </citation>
    <scope>NUCLEOTIDE SEQUENCE [LARGE SCALE GENOMIC DNA]</scope>
    <source>
        <strain evidence="1 2">KCTC 42284</strain>
    </source>
</reference>
<dbReference type="EMBL" id="CP012154">
    <property type="protein sequence ID" value="AKS41076.1"/>
    <property type="molecule type" value="Genomic_DNA"/>
</dbReference>
<protein>
    <submittedName>
        <fullName evidence="1">Uncharacterized protein</fullName>
    </submittedName>
</protein>
<dbReference type="KEGG" id="wma:WM2015_695"/>
<name>A0A0K0XTX6_9GAMM</name>
<proteinExistence type="predicted"/>
<dbReference type="AlphaFoldDB" id="A0A0K0XTX6"/>
<dbReference type="SUPFAM" id="SSF50998">
    <property type="entry name" value="Quinoprotein alcohol dehydrogenase-like"/>
    <property type="match status" value="1"/>
</dbReference>
<evidence type="ECO:0000313" key="1">
    <source>
        <dbReference type="EMBL" id="AKS41076.1"/>
    </source>
</evidence>
<dbReference type="PATRIC" id="fig|1579979.3.peg.705"/>
<gene>
    <name evidence="1" type="ORF">WM2015_695</name>
</gene>
<dbReference type="RefSeq" id="WP_049724741.1">
    <property type="nucleotide sequence ID" value="NZ_JACHIC010000003.1"/>
</dbReference>
<keyword evidence="2" id="KW-1185">Reference proteome</keyword>
<dbReference type="Gene3D" id="2.130.10.10">
    <property type="entry name" value="YVTN repeat-like/Quinoprotein amine dehydrogenase"/>
    <property type="match status" value="1"/>
</dbReference>
<organism evidence="1 2">
    <name type="scientific">Wenzhouxiangella marina</name>
    <dbReference type="NCBI Taxonomy" id="1579979"/>
    <lineage>
        <taxon>Bacteria</taxon>
        <taxon>Pseudomonadati</taxon>
        <taxon>Pseudomonadota</taxon>
        <taxon>Gammaproteobacteria</taxon>
        <taxon>Chromatiales</taxon>
        <taxon>Wenzhouxiangellaceae</taxon>
        <taxon>Wenzhouxiangella</taxon>
    </lineage>
</organism>
<dbReference type="InterPro" id="IPR015943">
    <property type="entry name" value="WD40/YVTN_repeat-like_dom_sf"/>
</dbReference>
<accession>A0A0K0XTX6</accession>